<name>A0A101SRV8_9ACTN</name>
<organism evidence="1 2">
    <name type="scientific">Streptomyces bungoensis</name>
    <dbReference type="NCBI Taxonomy" id="285568"/>
    <lineage>
        <taxon>Bacteria</taxon>
        <taxon>Bacillati</taxon>
        <taxon>Actinomycetota</taxon>
        <taxon>Actinomycetes</taxon>
        <taxon>Kitasatosporales</taxon>
        <taxon>Streptomycetaceae</taxon>
        <taxon>Streptomyces</taxon>
    </lineage>
</organism>
<reference evidence="1 2" key="1">
    <citation type="submission" date="2015-10" db="EMBL/GenBank/DDBJ databases">
        <title>Draft genome sequence of Streptomyces bungoensis DSM 41781, type strain for the species Streptomyces bungoensis.</title>
        <authorList>
            <person name="Ruckert C."/>
            <person name="Winkler A."/>
            <person name="Kalinowski J."/>
            <person name="Kampfer P."/>
            <person name="Glaeser S."/>
        </authorList>
    </citation>
    <scope>NUCLEOTIDE SEQUENCE [LARGE SCALE GENOMIC DNA]</scope>
    <source>
        <strain evidence="1 2">DSM 41781</strain>
    </source>
</reference>
<comment type="caution">
    <text evidence="1">The sequence shown here is derived from an EMBL/GenBank/DDBJ whole genome shotgun (WGS) entry which is preliminary data.</text>
</comment>
<proteinExistence type="predicted"/>
<evidence type="ECO:0000313" key="1">
    <source>
        <dbReference type="EMBL" id="KUN78833.1"/>
    </source>
</evidence>
<dbReference type="AlphaFoldDB" id="A0A101SRV8"/>
<evidence type="ECO:0000313" key="2">
    <source>
        <dbReference type="Proteomes" id="UP000053024"/>
    </source>
</evidence>
<dbReference type="Proteomes" id="UP000053024">
    <property type="component" value="Unassembled WGS sequence"/>
</dbReference>
<accession>A0A101SRV8</accession>
<sequence length="60" mass="6391">MNCLHTVIVGLGLEPDSADRLARQAMLRGEGPTPVTVSDRVPCNLRRIALDERFASGGTG</sequence>
<protein>
    <submittedName>
        <fullName evidence="1">Uncharacterized protein</fullName>
    </submittedName>
</protein>
<keyword evidence="2" id="KW-1185">Reference proteome</keyword>
<gene>
    <name evidence="1" type="ORF">AQJ66_29740</name>
</gene>
<dbReference type="EMBL" id="LMWX01000056">
    <property type="protein sequence ID" value="KUN78833.1"/>
    <property type="molecule type" value="Genomic_DNA"/>
</dbReference>